<evidence type="ECO:0000313" key="1">
    <source>
        <dbReference type="EMBL" id="AQP53609.1"/>
    </source>
</evidence>
<proteinExistence type="predicted"/>
<accession>A0A1Q2D5G5</accession>
<dbReference type="STRING" id="633807.BW732_04750"/>
<gene>
    <name evidence="1" type="ORF">BW732_04750</name>
</gene>
<organism evidence="1 2">
    <name type="scientific">Vagococcus penaei</name>
    <dbReference type="NCBI Taxonomy" id="633807"/>
    <lineage>
        <taxon>Bacteria</taxon>
        <taxon>Bacillati</taxon>
        <taxon>Bacillota</taxon>
        <taxon>Bacilli</taxon>
        <taxon>Lactobacillales</taxon>
        <taxon>Enterococcaceae</taxon>
        <taxon>Vagococcus</taxon>
    </lineage>
</organism>
<dbReference type="Proteomes" id="UP000188246">
    <property type="component" value="Chromosome"/>
</dbReference>
<dbReference type="KEGG" id="vpi:BW732_04750"/>
<name>A0A1Q2D5G5_9ENTE</name>
<dbReference type="EMBL" id="CP019609">
    <property type="protein sequence ID" value="AQP53609.1"/>
    <property type="molecule type" value="Genomic_DNA"/>
</dbReference>
<protein>
    <submittedName>
        <fullName evidence="1">Uncharacterized protein</fullName>
    </submittedName>
</protein>
<dbReference type="AlphaFoldDB" id="A0A1Q2D5G5"/>
<sequence>MKKNPRKTEFVLTLLSGIFGILSSVLVFLGAGLLSIVSSNPEIMAEAELPEGMTFEEVSASLDVLGSGVQVVAGVALVMSIVLIVLSFFLKKNQKNVLFGIIILILSIVPFFLLTFLWIIPGILGIIAGAMLLLRKIPNATEAVVTNFEEDEFTDF</sequence>
<keyword evidence="2" id="KW-1185">Reference proteome</keyword>
<reference evidence="1 2" key="1">
    <citation type="journal article" date="2010" name="Int. J. Syst. Evol. Microbiol.">
        <title>Vagococcus penaei sp. nov., isolated from spoilage microbiota of cooked shrimp (Penaeus vannamei).</title>
        <authorList>
            <person name="Jaffres E."/>
            <person name="Prevost H."/>
            <person name="Rossero A."/>
            <person name="Joffraud J.J."/>
            <person name="Dousset X."/>
        </authorList>
    </citation>
    <scope>NUCLEOTIDE SEQUENCE [LARGE SCALE GENOMIC DNA]</scope>
    <source>
        <strain evidence="1 2">CD276</strain>
    </source>
</reference>
<dbReference type="RefSeq" id="WP_077275699.1">
    <property type="nucleotide sequence ID" value="NZ_CP019609.1"/>
</dbReference>
<dbReference type="InterPro" id="IPR025273">
    <property type="entry name" value="DUF4064"/>
</dbReference>
<dbReference type="Pfam" id="PF13273">
    <property type="entry name" value="DUF4064"/>
    <property type="match status" value="1"/>
</dbReference>
<dbReference type="OrthoDB" id="211555at186826"/>
<evidence type="ECO:0000313" key="2">
    <source>
        <dbReference type="Proteomes" id="UP000188246"/>
    </source>
</evidence>